<dbReference type="RefSeq" id="WP_284138921.1">
    <property type="nucleotide sequence ID" value="NZ_JASJUT010000021.1"/>
</dbReference>
<organism evidence="1 2">
    <name type="scientific">Pseudoalteromonas obscura</name>
    <dbReference type="NCBI Taxonomy" id="3048491"/>
    <lineage>
        <taxon>Bacteria</taxon>
        <taxon>Pseudomonadati</taxon>
        <taxon>Pseudomonadota</taxon>
        <taxon>Gammaproteobacteria</taxon>
        <taxon>Alteromonadales</taxon>
        <taxon>Pseudoalteromonadaceae</taxon>
        <taxon>Pseudoalteromonas</taxon>
    </lineage>
</organism>
<accession>A0ABT7EUC6</accession>
<comment type="caution">
    <text evidence="1">The sequence shown here is derived from an EMBL/GenBank/DDBJ whole genome shotgun (WGS) entry which is preliminary data.</text>
</comment>
<sequence>MSDGLLFSGNVFVQRLDPNGQPTGGILGPINTTKLAIKAEAEAKPRTSNKKADYGQALDDIKIPKPTTISWAFDDQPAELIAMALMGEVMTINDASGTITDQPLTLPNEHKWTEIGHKNLAEAGLVVKQSTTPLELGKDFEVNYALGLIRALPGGAVDAGGSITISAQYNARSGKRIKGAVNSNTRLRLFGEGTNLANGKDVQFEVFDTSMSPSSEMDLASTDFVGGELEGTAKVVPGKPAPFVVDDIAA</sequence>
<dbReference type="Proteomes" id="UP001231915">
    <property type="component" value="Unassembled WGS sequence"/>
</dbReference>
<keyword evidence="2" id="KW-1185">Reference proteome</keyword>
<protein>
    <recommendedName>
        <fullName evidence="3">Major tail protein</fullName>
    </recommendedName>
</protein>
<reference evidence="1 2" key="1">
    <citation type="submission" date="2023-05" db="EMBL/GenBank/DDBJ databases">
        <title>Pseudoalteromonas ardens sp. nov., Pseudoalteromonas obscura sp. nov., and Pseudoalteromonas umbrosa sp. nov., isolated from the coral Montipora capitata.</title>
        <authorList>
            <person name="Thomas E.M."/>
            <person name="Smith E.M."/>
            <person name="Papke E."/>
            <person name="Shlafstein M.D."/>
            <person name="Oline D.K."/>
            <person name="Videau P."/>
            <person name="Saw J.H."/>
            <person name="Strangman W.K."/>
            <person name="Ushijima B."/>
        </authorList>
    </citation>
    <scope>NUCLEOTIDE SEQUENCE [LARGE SCALE GENOMIC DNA]</scope>
    <source>
        <strain evidence="1 2">P94</strain>
    </source>
</reference>
<evidence type="ECO:0008006" key="3">
    <source>
        <dbReference type="Google" id="ProtNLM"/>
    </source>
</evidence>
<dbReference type="EMBL" id="JASJUT010000021">
    <property type="protein sequence ID" value="MDK2598662.1"/>
    <property type="molecule type" value="Genomic_DNA"/>
</dbReference>
<gene>
    <name evidence="1" type="ORF">QNM18_26770</name>
</gene>
<name>A0ABT7EUC6_9GAMM</name>
<evidence type="ECO:0000313" key="1">
    <source>
        <dbReference type="EMBL" id="MDK2598662.1"/>
    </source>
</evidence>
<proteinExistence type="predicted"/>
<evidence type="ECO:0000313" key="2">
    <source>
        <dbReference type="Proteomes" id="UP001231915"/>
    </source>
</evidence>